<feature type="domain" description="AAA+ ATPase" evidence="1">
    <location>
        <begin position="50"/>
        <end position="163"/>
    </location>
</feature>
<dbReference type="InterPro" id="IPR003959">
    <property type="entry name" value="ATPase_AAA_core"/>
</dbReference>
<dbReference type="AlphaFoldDB" id="A0A9W4TVS6"/>
<dbReference type="SUPFAM" id="SSF52540">
    <property type="entry name" value="P-loop containing nucleoside triphosphate hydrolases"/>
    <property type="match status" value="1"/>
</dbReference>
<dbReference type="OrthoDB" id="10265467at2759"/>
<name>A0A9W4TVS6_9ASCO</name>
<dbReference type="InterPro" id="IPR027417">
    <property type="entry name" value="P-loop_NTPase"/>
</dbReference>
<comment type="caution">
    <text evidence="2">The sequence shown here is derived from an EMBL/GenBank/DDBJ whole genome shotgun (WGS) entry which is preliminary data.</text>
</comment>
<proteinExistence type="predicted"/>
<accession>A0A9W4TVS6</accession>
<protein>
    <recommendedName>
        <fullName evidence="1">AAA+ ATPase domain-containing protein</fullName>
    </recommendedName>
</protein>
<dbReference type="GO" id="GO:0005634">
    <property type="term" value="C:nucleus"/>
    <property type="evidence" value="ECO:0007669"/>
    <property type="project" value="TreeGrafter"/>
</dbReference>
<dbReference type="PANTHER" id="PTHR13779:SF7">
    <property type="entry name" value="ATPASE WRNIP1"/>
    <property type="match status" value="1"/>
</dbReference>
<evidence type="ECO:0000313" key="3">
    <source>
        <dbReference type="Proteomes" id="UP001152885"/>
    </source>
</evidence>
<gene>
    <name evidence="2" type="ORF">CANVERA_P2566</name>
</gene>
<sequence length="464" mass="53911">MEDDNNESNQDVTSNLYETLRPTSLKSYIGQEHLLNHENGLIYNFLNLGYFPSMILYGPPGVGKTTLASILAKEYSSIGSYFESSATTLTTSFLKPILLQSEPEPCVLFIDEIHRLTKTQQDWLLAYIESGSVKLIGTTTVHPRKRLLNAILSRCQIFELQKLNLNEMKKIIDRAIKLENEKRNKVLNLPPVVYDDECIEFIVNLSNGDSRKVLNMIELINLNYKNDEVINKKVLISQNLLPKFENEYSQQLLQLLVESLKHGSNRSDKFYPNPLEFMYEDLKMRKTDDEYIERLQVSDDSDIEEVYSSEEEELPNSISNLESNLLKPLSYILLLKDFGYSIEETFKHLMIFIFEYIDYNSFAINKLLSFYECTKISDNVNLVLSNCVEWLMYQKPSEGFTLQTKFDHIKKFINDENSYNLKDSSIENIVISFDVEEIKLAEEIPKFDNNEDDDLNFEISYDNV</sequence>
<dbReference type="GO" id="GO:0000731">
    <property type="term" value="P:DNA synthesis involved in DNA repair"/>
    <property type="evidence" value="ECO:0007669"/>
    <property type="project" value="TreeGrafter"/>
</dbReference>
<dbReference type="PANTHER" id="PTHR13779">
    <property type="entry name" value="WERNER HELICASE-INTERACTING PROTEIN 1 FAMILY MEMBER"/>
    <property type="match status" value="1"/>
</dbReference>
<dbReference type="GO" id="GO:0008047">
    <property type="term" value="F:enzyme activator activity"/>
    <property type="evidence" value="ECO:0007669"/>
    <property type="project" value="TreeGrafter"/>
</dbReference>
<dbReference type="InterPro" id="IPR051314">
    <property type="entry name" value="AAA_ATPase_RarA/MGS1/WRNIP1"/>
</dbReference>
<dbReference type="InterPro" id="IPR003593">
    <property type="entry name" value="AAA+_ATPase"/>
</dbReference>
<dbReference type="SMART" id="SM00382">
    <property type="entry name" value="AAA"/>
    <property type="match status" value="1"/>
</dbReference>
<evidence type="ECO:0000259" key="1">
    <source>
        <dbReference type="SMART" id="SM00382"/>
    </source>
</evidence>
<dbReference type="Pfam" id="PF00004">
    <property type="entry name" value="AAA"/>
    <property type="match status" value="1"/>
</dbReference>
<dbReference type="EMBL" id="CANTUO010000002">
    <property type="protein sequence ID" value="CAI5758054.1"/>
    <property type="molecule type" value="Genomic_DNA"/>
</dbReference>
<evidence type="ECO:0000313" key="2">
    <source>
        <dbReference type="EMBL" id="CAI5758054.1"/>
    </source>
</evidence>
<dbReference type="CDD" id="cd18139">
    <property type="entry name" value="HLD_clamp_RarA"/>
    <property type="match status" value="1"/>
</dbReference>
<dbReference type="CDD" id="cd00009">
    <property type="entry name" value="AAA"/>
    <property type="match status" value="1"/>
</dbReference>
<dbReference type="Gene3D" id="3.40.50.300">
    <property type="entry name" value="P-loop containing nucleotide triphosphate hydrolases"/>
    <property type="match status" value="1"/>
</dbReference>
<organism evidence="2 3">
    <name type="scientific">Candida verbasci</name>
    <dbReference type="NCBI Taxonomy" id="1227364"/>
    <lineage>
        <taxon>Eukaryota</taxon>
        <taxon>Fungi</taxon>
        <taxon>Dikarya</taxon>
        <taxon>Ascomycota</taxon>
        <taxon>Saccharomycotina</taxon>
        <taxon>Pichiomycetes</taxon>
        <taxon>Debaryomycetaceae</taxon>
        <taxon>Candida/Lodderomyces clade</taxon>
        <taxon>Candida</taxon>
    </lineage>
</organism>
<dbReference type="Proteomes" id="UP001152885">
    <property type="component" value="Unassembled WGS sequence"/>
</dbReference>
<dbReference type="Gene3D" id="1.10.8.60">
    <property type="match status" value="1"/>
</dbReference>
<keyword evidence="3" id="KW-1185">Reference proteome</keyword>
<dbReference type="GO" id="GO:0016887">
    <property type="term" value="F:ATP hydrolysis activity"/>
    <property type="evidence" value="ECO:0007669"/>
    <property type="project" value="InterPro"/>
</dbReference>
<reference evidence="2" key="1">
    <citation type="submission" date="2022-12" db="EMBL/GenBank/DDBJ databases">
        <authorList>
            <person name="Brejova B."/>
        </authorList>
    </citation>
    <scope>NUCLEOTIDE SEQUENCE</scope>
</reference>
<dbReference type="GO" id="GO:0006261">
    <property type="term" value="P:DNA-templated DNA replication"/>
    <property type="evidence" value="ECO:0007669"/>
    <property type="project" value="TreeGrafter"/>
</dbReference>
<dbReference type="GO" id="GO:0005524">
    <property type="term" value="F:ATP binding"/>
    <property type="evidence" value="ECO:0007669"/>
    <property type="project" value="InterPro"/>
</dbReference>
<dbReference type="GO" id="GO:0017116">
    <property type="term" value="F:single-stranded DNA helicase activity"/>
    <property type="evidence" value="ECO:0007669"/>
    <property type="project" value="TreeGrafter"/>
</dbReference>